<dbReference type="AlphaFoldDB" id="A0A4R2JEQ5"/>
<dbReference type="EMBL" id="SLWS01000006">
    <property type="protein sequence ID" value="TCO57017.1"/>
    <property type="molecule type" value="Genomic_DNA"/>
</dbReference>
<evidence type="ECO:0000259" key="1">
    <source>
        <dbReference type="Pfam" id="PF14399"/>
    </source>
</evidence>
<dbReference type="RefSeq" id="WP_165960647.1">
    <property type="nucleotide sequence ID" value="NZ_SLWS01000006.1"/>
</dbReference>
<proteinExistence type="predicted"/>
<name>A0A4R2JEQ5_9PSEU</name>
<sequence>MTDRKKLKKLVRDRMAVTGESYTTARMHVLAGRPTTLPAGLVPGYRTFGARKHRESSLVAHALAAQGVAYSEAMIAGLAGGIGFMYAVFEYKDMPPLLTVVAQHHPAPWAMEALTRLNVSVVEKHSGKPRPLPADRPVLATVDRSRLPWHGLEPGFGMDPYVVAVAGIDGDTVYVDDSGLYALSVEDFNGAWSAYRKGRHHALVIGEAGQVDLPRAIRSAIEMTVDHLTGPVLGNSFDVNFGFSGMAKFAAQLRDTRKKDGWAKRFGAPVPFAHGMRRIYECLELEYTAPGATRPVYADFLAEAAPLLGDHLTDAAALFRESGARWSALAALALNSVSELPYADLAEERLALMFSRGREAEPEIRELTQRLDALAAESPHPADPDLFAGMADVVDECLALEQEAVTLLATRGR</sequence>
<gene>
    <name evidence="3" type="ORF">EV192_106492</name>
</gene>
<reference evidence="3 4" key="1">
    <citation type="submission" date="2019-03" db="EMBL/GenBank/DDBJ databases">
        <title>Genomic Encyclopedia of Type Strains, Phase IV (KMG-IV): sequencing the most valuable type-strain genomes for metagenomic binning, comparative biology and taxonomic classification.</title>
        <authorList>
            <person name="Goeker M."/>
        </authorList>
    </citation>
    <scope>NUCLEOTIDE SEQUENCE [LARGE SCALE GENOMIC DNA]</scope>
    <source>
        <strain evidence="3 4">DSM 45934</strain>
    </source>
</reference>
<feature type="domain" description="DUF4872" evidence="2">
    <location>
        <begin position="202"/>
        <end position="336"/>
    </location>
</feature>
<comment type="caution">
    <text evidence="3">The sequence shown here is derived from an EMBL/GenBank/DDBJ whole genome shotgun (WGS) entry which is preliminary data.</text>
</comment>
<protein>
    <submittedName>
        <fullName evidence="3">Butirosin biosynthesis protein H-like</fullName>
    </submittedName>
</protein>
<evidence type="ECO:0000313" key="3">
    <source>
        <dbReference type="EMBL" id="TCO57017.1"/>
    </source>
</evidence>
<dbReference type="Pfam" id="PF16169">
    <property type="entry name" value="DUF4872"/>
    <property type="match status" value="1"/>
</dbReference>
<dbReference type="Pfam" id="PF14399">
    <property type="entry name" value="BtrH_N"/>
    <property type="match status" value="1"/>
</dbReference>
<keyword evidence="4" id="KW-1185">Reference proteome</keyword>
<accession>A0A4R2JEQ5</accession>
<dbReference type="InterPro" id="IPR032369">
    <property type="entry name" value="DUF4872"/>
</dbReference>
<evidence type="ECO:0000313" key="4">
    <source>
        <dbReference type="Proteomes" id="UP000295680"/>
    </source>
</evidence>
<dbReference type="Proteomes" id="UP000295680">
    <property type="component" value="Unassembled WGS sequence"/>
</dbReference>
<feature type="domain" description="Butirosin biosynthesis protein H N-terminal" evidence="1">
    <location>
        <begin position="53"/>
        <end position="177"/>
    </location>
</feature>
<evidence type="ECO:0000259" key="2">
    <source>
        <dbReference type="Pfam" id="PF16169"/>
    </source>
</evidence>
<dbReference type="InterPro" id="IPR026935">
    <property type="entry name" value="BtrH_N"/>
</dbReference>
<organism evidence="3 4">
    <name type="scientific">Actinocrispum wychmicini</name>
    <dbReference type="NCBI Taxonomy" id="1213861"/>
    <lineage>
        <taxon>Bacteria</taxon>
        <taxon>Bacillati</taxon>
        <taxon>Actinomycetota</taxon>
        <taxon>Actinomycetes</taxon>
        <taxon>Pseudonocardiales</taxon>
        <taxon>Pseudonocardiaceae</taxon>
        <taxon>Actinocrispum</taxon>
    </lineage>
</organism>